<evidence type="ECO:0000256" key="1">
    <source>
        <dbReference type="SAM" id="MobiDB-lite"/>
    </source>
</evidence>
<feature type="compositionally biased region" description="Basic residues" evidence="1">
    <location>
        <begin position="124"/>
        <end position="136"/>
    </location>
</feature>
<feature type="region of interest" description="Disordered" evidence="1">
    <location>
        <begin position="124"/>
        <end position="152"/>
    </location>
</feature>
<proteinExistence type="predicted"/>
<reference evidence="2" key="1">
    <citation type="submission" date="2019-07" db="EMBL/GenBank/DDBJ databases">
        <authorList>
            <person name="Dittberner H."/>
        </authorList>
    </citation>
    <scope>NUCLEOTIDE SEQUENCE [LARGE SCALE GENOMIC DNA]</scope>
</reference>
<protein>
    <submittedName>
        <fullName evidence="2">Uncharacterized protein</fullName>
    </submittedName>
</protein>
<dbReference type="Proteomes" id="UP000489600">
    <property type="component" value="Unassembled WGS sequence"/>
</dbReference>
<keyword evidence="3" id="KW-1185">Reference proteome</keyword>
<dbReference type="AlphaFoldDB" id="A0A565CFI1"/>
<organism evidence="2 3">
    <name type="scientific">Arabis nemorensis</name>
    <dbReference type="NCBI Taxonomy" id="586526"/>
    <lineage>
        <taxon>Eukaryota</taxon>
        <taxon>Viridiplantae</taxon>
        <taxon>Streptophyta</taxon>
        <taxon>Embryophyta</taxon>
        <taxon>Tracheophyta</taxon>
        <taxon>Spermatophyta</taxon>
        <taxon>Magnoliopsida</taxon>
        <taxon>eudicotyledons</taxon>
        <taxon>Gunneridae</taxon>
        <taxon>Pentapetalae</taxon>
        <taxon>rosids</taxon>
        <taxon>malvids</taxon>
        <taxon>Brassicales</taxon>
        <taxon>Brassicaceae</taxon>
        <taxon>Arabideae</taxon>
        <taxon>Arabis</taxon>
    </lineage>
</organism>
<evidence type="ECO:0000313" key="3">
    <source>
        <dbReference type="Proteomes" id="UP000489600"/>
    </source>
</evidence>
<comment type="caution">
    <text evidence="2">The sequence shown here is derived from an EMBL/GenBank/DDBJ whole genome shotgun (WGS) entry which is preliminary data.</text>
</comment>
<evidence type="ECO:0000313" key="2">
    <source>
        <dbReference type="EMBL" id="VVB12336.1"/>
    </source>
</evidence>
<accession>A0A565CFI1</accession>
<dbReference type="OrthoDB" id="10501766at2759"/>
<dbReference type="EMBL" id="CABITT030000007">
    <property type="protein sequence ID" value="VVB12336.1"/>
    <property type="molecule type" value="Genomic_DNA"/>
</dbReference>
<gene>
    <name evidence="2" type="ORF">ANE_LOCUS22780</name>
</gene>
<sequence length="152" mass="17826">MEAIQLLVQDDFNQVCNKEGHGRRIRRVFNFINRETMCTRCGTNNQEFFDCSSIQRKSVENKMLIQLQSNHDEDVCQVDNFCSLGCKVEHVMSNSGVKKKRTGGRKRGEVSIFHRFFGMMLMTRKPRSQGRRRRRYRPLDGQLPPKKRNRGG</sequence>
<name>A0A565CFI1_9BRAS</name>